<dbReference type="FunFam" id="1.20.1250.20:FF:000331">
    <property type="entry name" value="Protein NRT1/ PTR FAMILY 4.2"/>
    <property type="match status" value="1"/>
</dbReference>
<feature type="transmembrane region" description="Helical" evidence="6">
    <location>
        <begin position="448"/>
        <end position="471"/>
    </location>
</feature>
<dbReference type="Pfam" id="PF00854">
    <property type="entry name" value="PTR2"/>
    <property type="match status" value="1"/>
</dbReference>
<keyword evidence="3 6" id="KW-0812">Transmembrane</keyword>
<dbReference type="InterPro" id="IPR036259">
    <property type="entry name" value="MFS_trans_sf"/>
</dbReference>
<dbReference type="Gramene" id="OGLUM12G07880.1">
    <property type="protein sequence ID" value="OGLUM12G07880.1"/>
    <property type="gene ID" value="OGLUM12G07880"/>
</dbReference>
<sequence>MALQVQGLVDWRGRPVDPRRHGGLKAVMFIYVLIVMTNMGNIPTMLNIVSYLHGTMHMGIADASTTAANFYGAICVFSFLGAFISDSYIKRFYTILIFAPIEILGYMLLACQAHFPSLHPPPCDAAAGQCAAVSGRNLSLLRLGLYVIPLGEGALRVCGAALGGDQFDGGEVGGDDPAAAAAAEARGKASFFNWFAFCISLGGLVGLVLVVWVQNNEGWDLGFALAALMALVAMAVVLAGLPFYRHRVPTGSPLTRILQVFVAAFRKRNVTMPESLVEMHESSDGSTIELLDKTPDFKFLDKAAVDDGDRRRWSACTVTQVEEAKIILRMLPIFLTSVLGYVPIPLLLTFTVQQGGAMDTRLAGTSVPPASLFVVPIVFQMLILVAYDRAAVPWLRRATGYAAGVTHLQRVGLGFASSAAALALAAAVESRRRRCLGVAEPAMSVFWLTPQFFLLGVMDVTSFVGLLEFFYSEASAGMKSIGGAVFFCILGVASWLGGALIQAVNRATAGGAGHGGWLDGADLDASHLDRFYWLLAVFELVAFFLYLYSAWRYTYRHHPRVQPSMEDAKVSATATTTTTKAEV</sequence>
<evidence type="ECO:0000256" key="3">
    <source>
        <dbReference type="ARBA" id="ARBA00022692"/>
    </source>
</evidence>
<accession>A0A0E0BQM3</accession>
<feature type="transmembrane region" description="Helical" evidence="6">
    <location>
        <begin position="221"/>
        <end position="244"/>
    </location>
</feature>
<evidence type="ECO:0000256" key="5">
    <source>
        <dbReference type="ARBA" id="ARBA00023136"/>
    </source>
</evidence>
<dbReference type="HOGENOM" id="CLU_009313_4_0_1"/>
<dbReference type="GO" id="GO:0022857">
    <property type="term" value="F:transmembrane transporter activity"/>
    <property type="evidence" value="ECO:0007669"/>
    <property type="project" value="InterPro"/>
</dbReference>
<evidence type="ECO:0000256" key="4">
    <source>
        <dbReference type="ARBA" id="ARBA00022989"/>
    </source>
</evidence>
<dbReference type="InterPro" id="IPR000109">
    <property type="entry name" value="POT_fam"/>
</dbReference>
<keyword evidence="8" id="KW-1185">Reference proteome</keyword>
<comment type="similarity">
    <text evidence="2">Belongs to the major facilitator superfamily. Proton-dependent oligopeptide transporter (POT/PTR) (TC 2.A.17) family.</text>
</comment>
<organism evidence="7">
    <name type="scientific">Oryza glumipatula</name>
    <dbReference type="NCBI Taxonomy" id="40148"/>
    <lineage>
        <taxon>Eukaryota</taxon>
        <taxon>Viridiplantae</taxon>
        <taxon>Streptophyta</taxon>
        <taxon>Embryophyta</taxon>
        <taxon>Tracheophyta</taxon>
        <taxon>Spermatophyta</taxon>
        <taxon>Magnoliopsida</taxon>
        <taxon>Liliopsida</taxon>
        <taxon>Poales</taxon>
        <taxon>Poaceae</taxon>
        <taxon>BOP clade</taxon>
        <taxon>Oryzoideae</taxon>
        <taxon>Oryzeae</taxon>
        <taxon>Oryzinae</taxon>
        <taxon>Oryza</taxon>
    </lineage>
</organism>
<feature type="transmembrane region" description="Helical" evidence="6">
    <location>
        <begin position="66"/>
        <end position="85"/>
    </location>
</feature>
<dbReference type="Proteomes" id="UP000026961">
    <property type="component" value="Chromosome 12"/>
</dbReference>
<feature type="transmembrane region" description="Helical" evidence="6">
    <location>
        <begin position="330"/>
        <end position="350"/>
    </location>
</feature>
<feature type="transmembrane region" description="Helical" evidence="6">
    <location>
        <begin position="194"/>
        <end position="215"/>
    </location>
</feature>
<dbReference type="SUPFAM" id="SSF103473">
    <property type="entry name" value="MFS general substrate transporter"/>
    <property type="match status" value="1"/>
</dbReference>
<dbReference type="PANTHER" id="PTHR11654">
    <property type="entry name" value="OLIGOPEPTIDE TRANSPORTER-RELATED"/>
    <property type="match status" value="1"/>
</dbReference>
<dbReference type="eggNOG" id="KOG1237">
    <property type="taxonomic scope" value="Eukaryota"/>
</dbReference>
<dbReference type="STRING" id="40148.A0A0E0BQM3"/>
<dbReference type="GO" id="GO:0016020">
    <property type="term" value="C:membrane"/>
    <property type="evidence" value="ECO:0007669"/>
    <property type="project" value="UniProtKB-SubCell"/>
</dbReference>
<keyword evidence="5 6" id="KW-0472">Membrane</keyword>
<reference evidence="7" key="2">
    <citation type="submission" date="2018-05" db="EMBL/GenBank/DDBJ databases">
        <title>OgluRS3 (Oryza glumaepatula Reference Sequence Version 3).</title>
        <authorList>
            <person name="Zhang J."/>
            <person name="Kudrna D."/>
            <person name="Lee S."/>
            <person name="Talag J."/>
            <person name="Welchert J."/>
            <person name="Wing R.A."/>
        </authorList>
    </citation>
    <scope>NUCLEOTIDE SEQUENCE [LARGE SCALE GENOMIC DNA]</scope>
</reference>
<dbReference type="Gene3D" id="1.20.1250.20">
    <property type="entry name" value="MFS general substrate transporter like domains"/>
    <property type="match status" value="1"/>
</dbReference>
<reference evidence="7" key="1">
    <citation type="submission" date="2015-04" db="UniProtKB">
        <authorList>
            <consortium name="EnsemblPlants"/>
        </authorList>
    </citation>
    <scope>IDENTIFICATION</scope>
</reference>
<evidence type="ECO:0008006" key="9">
    <source>
        <dbReference type="Google" id="ProtNLM"/>
    </source>
</evidence>
<comment type="subcellular location">
    <subcellularLocation>
        <location evidence="1">Membrane</location>
        <topology evidence="1">Multi-pass membrane protein</topology>
    </subcellularLocation>
</comment>
<feature type="transmembrane region" description="Helical" evidence="6">
    <location>
        <begin position="370"/>
        <end position="387"/>
    </location>
</feature>
<evidence type="ECO:0000313" key="8">
    <source>
        <dbReference type="Proteomes" id="UP000026961"/>
    </source>
</evidence>
<dbReference type="AlphaFoldDB" id="A0A0E0BQM3"/>
<feature type="transmembrane region" description="Helical" evidence="6">
    <location>
        <begin position="531"/>
        <end position="551"/>
    </location>
</feature>
<proteinExistence type="inferred from homology"/>
<keyword evidence="4 6" id="KW-1133">Transmembrane helix</keyword>
<evidence type="ECO:0000256" key="1">
    <source>
        <dbReference type="ARBA" id="ARBA00004141"/>
    </source>
</evidence>
<feature type="transmembrane region" description="Helical" evidence="6">
    <location>
        <begin position="408"/>
        <end position="428"/>
    </location>
</feature>
<feature type="transmembrane region" description="Helical" evidence="6">
    <location>
        <begin position="28"/>
        <end position="54"/>
    </location>
</feature>
<name>A0A0E0BQM3_9ORYZ</name>
<evidence type="ECO:0000313" key="7">
    <source>
        <dbReference type="EnsemblPlants" id="OGLUM12G07880.1"/>
    </source>
</evidence>
<evidence type="ECO:0000256" key="6">
    <source>
        <dbReference type="SAM" id="Phobius"/>
    </source>
</evidence>
<evidence type="ECO:0000256" key="2">
    <source>
        <dbReference type="ARBA" id="ARBA00005982"/>
    </source>
</evidence>
<dbReference type="EnsemblPlants" id="OGLUM12G07880.1">
    <property type="protein sequence ID" value="OGLUM12G07880.1"/>
    <property type="gene ID" value="OGLUM12G07880"/>
</dbReference>
<protein>
    <recommendedName>
        <fullName evidence="9">Major facilitator superfamily (MFS) profile domain-containing protein</fullName>
    </recommendedName>
</protein>
<feature type="transmembrane region" description="Helical" evidence="6">
    <location>
        <begin position="483"/>
        <end position="504"/>
    </location>
</feature>